<evidence type="ECO:0000259" key="5">
    <source>
        <dbReference type="PROSITE" id="PS51444"/>
    </source>
</evidence>
<gene>
    <name evidence="6" type="ORF">GDO54_010979</name>
</gene>
<keyword evidence="7" id="KW-1185">Reference proteome</keyword>
<comment type="caution">
    <text evidence="6">The sequence shown here is derived from an EMBL/GenBank/DDBJ whole genome shotgun (WGS) entry which is preliminary data.</text>
</comment>
<protein>
    <recommendedName>
        <fullName evidence="5">FH2 domain-containing protein</fullName>
    </recommendedName>
</protein>
<dbReference type="EMBL" id="DYDO01000004">
    <property type="protein sequence ID" value="DBA26765.1"/>
    <property type="molecule type" value="Genomic_DNA"/>
</dbReference>
<dbReference type="GO" id="GO:0051015">
    <property type="term" value="F:actin filament binding"/>
    <property type="evidence" value="ECO:0007669"/>
    <property type="project" value="TreeGrafter"/>
</dbReference>
<dbReference type="GO" id="GO:0045010">
    <property type="term" value="P:actin nucleation"/>
    <property type="evidence" value="ECO:0007669"/>
    <property type="project" value="InterPro"/>
</dbReference>
<reference evidence="6" key="1">
    <citation type="thesis" date="2020" institute="ProQuest LLC" country="789 East Eisenhower Parkway, Ann Arbor, MI, USA">
        <title>Comparative Genomics and Chromosome Evolution.</title>
        <authorList>
            <person name="Mudd A.B."/>
        </authorList>
    </citation>
    <scope>NUCLEOTIDE SEQUENCE</scope>
    <source>
        <strain evidence="6">1538</strain>
        <tissue evidence="6">Blood</tissue>
    </source>
</reference>
<dbReference type="SMART" id="SM00498">
    <property type="entry name" value="FH2"/>
    <property type="match status" value="1"/>
</dbReference>
<dbReference type="PRINTS" id="PR00828">
    <property type="entry name" value="FORMIN"/>
</dbReference>
<dbReference type="InterPro" id="IPR015425">
    <property type="entry name" value="FH2_Formin"/>
</dbReference>
<dbReference type="InterPro" id="IPR001265">
    <property type="entry name" value="Formin_Cappuccino_subfam"/>
</dbReference>
<dbReference type="GO" id="GO:0008017">
    <property type="term" value="F:microtubule binding"/>
    <property type="evidence" value="ECO:0007669"/>
    <property type="project" value="InterPro"/>
</dbReference>
<evidence type="ECO:0000256" key="3">
    <source>
        <dbReference type="ARBA" id="ARBA00023054"/>
    </source>
</evidence>
<sequence length="419" mass="48322">MGLSNEKGTRKAAIEPTKPMKPLYWTRIELHGKRDFSSPLVWESVSEPKVDAHELESLFSKTAIKEKKKPISDTITKTKSKQVVKLLSNKRSQAVGILMSSLHLDMKDIQNAILKMDYSVVDLETLQALYENRAASEEQEKIEKHFKASKMKENSKPLDKPEQFLYELTTIPNFSERVFCILLQSTISESISAIHRKLELLQKVCKILKEDLAVLRVLGLILAIGNYMNGGNRTRGQADGFALDILPKLKDVKSNDNTRNLLSYIVSHYLHHFDDNAGKEECVFILPEPQDLFQASQIKFEDFVKDLRKIKKDLNACETEAAKVYQKSLVEYLQPFKDNIDEFLSKANIDHENTEKFLSEVHSRFLETTAFFCVKPKLGEKEVSPNTFFSIWHEFSTDFKDSWKKENKLILQERRRRTG</sequence>
<dbReference type="AlphaFoldDB" id="A0AAV3AP16"/>
<accession>A0AAV3AP16</accession>
<evidence type="ECO:0000313" key="6">
    <source>
        <dbReference type="EMBL" id="DBA26765.1"/>
    </source>
</evidence>
<dbReference type="Pfam" id="PF02181">
    <property type="entry name" value="FH2"/>
    <property type="match status" value="1"/>
</dbReference>
<dbReference type="FunFam" id="1.20.58.2220:FF:000005">
    <property type="entry name" value="Formin 1"/>
    <property type="match status" value="1"/>
</dbReference>
<keyword evidence="3" id="KW-0175">Coiled coil</keyword>
<dbReference type="GO" id="GO:0005634">
    <property type="term" value="C:nucleus"/>
    <property type="evidence" value="ECO:0007669"/>
    <property type="project" value="UniProtKB-SubCell"/>
</dbReference>
<evidence type="ECO:0000256" key="1">
    <source>
        <dbReference type="ARBA" id="ARBA00004123"/>
    </source>
</evidence>
<dbReference type="Proteomes" id="UP001181693">
    <property type="component" value="Unassembled WGS sequence"/>
</dbReference>
<keyword evidence="4" id="KW-0539">Nucleus</keyword>
<evidence type="ECO:0000256" key="2">
    <source>
        <dbReference type="ARBA" id="ARBA00005271"/>
    </source>
</evidence>
<organism evidence="6 7">
    <name type="scientific">Pyxicephalus adspersus</name>
    <name type="common">African bullfrog</name>
    <dbReference type="NCBI Taxonomy" id="30357"/>
    <lineage>
        <taxon>Eukaryota</taxon>
        <taxon>Metazoa</taxon>
        <taxon>Chordata</taxon>
        <taxon>Craniata</taxon>
        <taxon>Vertebrata</taxon>
        <taxon>Euteleostomi</taxon>
        <taxon>Amphibia</taxon>
        <taxon>Batrachia</taxon>
        <taxon>Anura</taxon>
        <taxon>Neobatrachia</taxon>
        <taxon>Ranoidea</taxon>
        <taxon>Pyxicephalidae</taxon>
        <taxon>Pyxicephalinae</taxon>
        <taxon>Pyxicephalus</taxon>
    </lineage>
</organism>
<name>A0AAV3AP16_PYXAD</name>
<dbReference type="InterPro" id="IPR042201">
    <property type="entry name" value="FH2_Formin_sf"/>
</dbReference>
<dbReference type="PROSITE" id="PS51444">
    <property type="entry name" value="FH2"/>
    <property type="match status" value="1"/>
</dbReference>
<dbReference type="PANTHER" id="PTHR45920">
    <property type="entry name" value="FORMIN HOMOLOGY 2 DOMAIN CONTAINING, ISOFORM I"/>
    <property type="match status" value="1"/>
</dbReference>
<dbReference type="SUPFAM" id="SSF101447">
    <property type="entry name" value="Formin homology 2 domain (FH2 domain)"/>
    <property type="match status" value="1"/>
</dbReference>
<dbReference type="GO" id="GO:0005884">
    <property type="term" value="C:actin filament"/>
    <property type="evidence" value="ECO:0007669"/>
    <property type="project" value="InterPro"/>
</dbReference>
<evidence type="ECO:0000313" key="7">
    <source>
        <dbReference type="Proteomes" id="UP001181693"/>
    </source>
</evidence>
<dbReference type="Gene3D" id="1.20.58.2220">
    <property type="entry name" value="Formin, FH2 domain"/>
    <property type="match status" value="1"/>
</dbReference>
<dbReference type="GO" id="GO:0005737">
    <property type="term" value="C:cytoplasm"/>
    <property type="evidence" value="ECO:0007669"/>
    <property type="project" value="TreeGrafter"/>
</dbReference>
<proteinExistence type="inferred from homology"/>
<feature type="domain" description="FH2" evidence="5">
    <location>
        <begin position="10"/>
        <end position="419"/>
    </location>
</feature>
<evidence type="ECO:0000256" key="4">
    <source>
        <dbReference type="ARBA" id="ARBA00023242"/>
    </source>
</evidence>
<comment type="similarity">
    <text evidence="2">Belongs to the formin homology family. Cappuccino subfamily.</text>
</comment>
<dbReference type="PANTHER" id="PTHR45920:SF7">
    <property type="entry name" value="FORMIN-G"/>
    <property type="match status" value="1"/>
</dbReference>
<dbReference type="GO" id="GO:0030866">
    <property type="term" value="P:cortical actin cytoskeleton organization"/>
    <property type="evidence" value="ECO:0007669"/>
    <property type="project" value="TreeGrafter"/>
</dbReference>
<comment type="subcellular location">
    <subcellularLocation>
        <location evidence="1">Nucleus</location>
    </subcellularLocation>
</comment>